<gene>
    <name evidence="1" type="ORF">V6N11_008701</name>
</gene>
<accession>A0ABR2PP18</accession>
<evidence type="ECO:0000313" key="1">
    <source>
        <dbReference type="EMBL" id="KAK8990186.1"/>
    </source>
</evidence>
<protein>
    <submittedName>
        <fullName evidence="1">Uncharacterized protein</fullName>
    </submittedName>
</protein>
<evidence type="ECO:0000313" key="2">
    <source>
        <dbReference type="Proteomes" id="UP001396334"/>
    </source>
</evidence>
<keyword evidence="2" id="KW-1185">Reference proteome</keyword>
<dbReference type="Proteomes" id="UP001396334">
    <property type="component" value="Unassembled WGS sequence"/>
</dbReference>
<sequence length="107" mass="11661">MSPSKHSKGIGFTKDHNIVVGNISSPPANGNVWTRTLVRYVKLNSDEARHEGDDHATARFKSWMDWQKIASRGNLGVSQFEIHPVSIGALLVLDGCDASMRIGSSVT</sequence>
<dbReference type="EMBL" id="JBBPBN010000055">
    <property type="protein sequence ID" value="KAK8990186.1"/>
    <property type="molecule type" value="Genomic_DNA"/>
</dbReference>
<proteinExistence type="predicted"/>
<reference evidence="1 2" key="1">
    <citation type="journal article" date="2024" name="G3 (Bethesda)">
        <title>Genome assembly of Hibiscus sabdariffa L. provides insights into metabolisms of medicinal natural products.</title>
        <authorList>
            <person name="Kim T."/>
        </authorList>
    </citation>
    <scope>NUCLEOTIDE SEQUENCE [LARGE SCALE GENOMIC DNA]</scope>
    <source>
        <strain evidence="1">TK-2024</strain>
        <tissue evidence="1">Old leaves</tissue>
    </source>
</reference>
<comment type="caution">
    <text evidence="1">The sequence shown here is derived from an EMBL/GenBank/DDBJ whole genome shotgun (WGS) entry which is preliminary data.</text>
</comment>
<organism evidence="1 2">
    <name type="scientific">Hibiscus sabdariffa</name>
    <name type="common">roselle</name>
    <dbReference type="NCBI Taxonomy" id="183260"/>
    <lineage>
        <taxon>Eukaryota</taxon>
        <taxon>Viridiplantae</taxon>
        <taxon>Streptophyta</taxon>
        <taxon>Embryophyta</taxon>
        <taxon>Tracheophyta</taxon>
        <taxon>Spermatophyta</taxon>
        <taxon>Magnoliopsida</taxon>
        <taxon>eudicotyledons</taxon>
        <taxon>Gunneridae</taxon>
        <taxon>Pentapetalae</taxon>
        <taxon>rosids</taxon>
        <taxon>malvids</taxon>
        <taxon>Malvales</taxon>
        <taxon>Malvaceae</taxon>
        <taxon>Malvoideae</taxon>
        <taxon>Hibiscus</taxon>
    </lineage>
</organism>
<name>A0ABR2PP18_9ROSI</name>